<dbReference type="SUPFAM" id="SSF49299">
    <property type="entry name" value="PKD domain"/>
    <property type="match status" value="1"/>
</dbReference>
<gene>
    <name evidence="3" type="ORF">GCM10023185_08390</name>
</gene>
<dbReference type="InterPro" id="IPR057708">
    <property type="entry name" value="DUF7948"/>
</dbReference>
<dbReference type="PANTHER" id="PTHR35580:SF1">
    <property type="entry name" value="PHYTASE-LIKE DOMAIN-CONTAINING PROTEIN"/>
    <property type="match status" value="1"/>
</dbReference>
<accession>A0ABP8I3I0</accession>
<keyword evidence="1" id="KW-0732">Signal</keyword>
<dbReference type="CDD" id="cd00146">
    <property type="entry name" value="PKD"/>
    <property type="match status" value="1"/>
</dbReference>
<organism evidence="3 4">
    <name type="scientific">Hymenobacter saemangeumensis</name>
    <dbReference type="NCBI Taxonomy" id="1084522"/>
    <lineage>
        <taxon>Bacteria</taxon>
        <taxon>Pseudomonadati</taxon>
        <taxon>Bacteroidota</taxon>
        <taxon>Cytophagia</taxon>
        <taxon>Cytophagales</taxon>
        <taxon>Hymenobacteraceae</taxon>
        <taxon>Hymenobacter</taxon>
    </lineage>
</organism>
<evidence type="ECO:0000256" key="1">
    <source>
        <dbReference type="SAM" id="SignalP"/>
    </source>
</evidence>
<protein>
    <recommendedName>
        <fullName evidence="2">PKD domain-containing protein</fullName>
    </recommendedName>
</protein>
<dbReference type="InterPro" id="IPR035986">
    <property type="entry name" value="PKD_dom_sf"/>
</dbReference>
<dbReference type="EMBL" id="BAABGZ010000012">
    <property type="protein sequence ID" value="GAA4350553.1"/>
    <property type="molecule type" value="Genomic_DNA"/>
</dbReference>
<dbReference type="Pfam" id="PF18911">
    <property type="entry name" value="PKD_4"/>
    <property type="match status" value="1"/>
</dbReference>
<reference evidence="4" key="1">
    <citation type="journal article" date="2019" name="Int. J. Syst. Evol. Microbiol.">
        <title>The Global Catalogue of Microorganisms (GCM) 10K type strain sequencing project: providing services to taxonomists for standard genome sequencing and annotation.</title>
        <authorList>
            <consortium name="The Broad Institute Genomics Platform"/>
            <consortium name="The Broad Institute Genome Sequencing Center for Infectious Disease"/>
            <person name="Wu L."/>
            <person name="Ma J."/>
        </authorList>
    </citation>
    <scope>NUCLEOTIDE SEQUENCE [LARGE SCALE GENOMIC DNA]</scope>
    <source>
        <strain evidence="4">JCM 17923</strain>
    </source>
</reference>
<comment type="caution">
    <text evidence="3">The sequence shown here is derived from an EMBL/GenBank/DDBJ whole genome shotgun (WGS) entry which is preliminary data.</text>
</comment>
<dbReference type="InterPro" id="IPR013783">
    <property type="entry name" value="Ig-like_fold"/>
</dbReference>
<dbReference type="PROSITE" id="PS50093">
    <property type="entry name" value="PKD"/>
    <property type="match status" value="1"/>
</dbReference>
<name>A0ABP8I3I0_9BACT</name>
<evidence type="ECO:0000259" key="2">
    <source>
        <dbReference type="PROSITE" id="PS50093"/>
    </source>
</evidence>
<dbReference type="InterPro" id="IPR000601">
    <property type="entry name" value="PKD_dom"/>
</dbReference>
<dbReference type="Gene3D" id="2.60.40.10">
    <property type="entry name" value="Immunoglobulins"/>
    <property type="match status" value="1"/>
</dbReference>
<dbReference type="Proteomes" id="UP001501153">
    <property type="component" value="Unassembled WGS sequence"/>
</dbReference>
<dbReference type="Pfam" id="PF25778">
    <property type="entry name" value="DUF7948"/>
    <property type="match status" value="1"/>
</dbReference>
<dbReference type="Pfam" id="PF13585">
    <property type="entry name" value="CHU_C"/>
    <property type="match status" value="1"/>
</dbReference>
<feature type="domain" description="PKD" evidence="2">
    <location>
        <begin position="1207"/>
        <end position="1232"/>
    </location>
</feature>
<keyword evidence="4" id="KW-1185">Reference proteome</keyword>
<sequence>MQTRYLPLSFLLLCGLLLAFSGRAHSSSSAGRTVEFIENKGQWDARSRYEADLRGGRLFLEATGMRLVLGQNISPPGHGPKASANAPAPDTPLRAHALVLEFVGAAAVPLRAGERTEEHRNYFRGADPARWAHDVRSYRQVQYPALWPGIGARVYENDSQQLEYDFELAPNADPSAIAIRHLGAEALRLDAEGSLQLTTSVGTLTEKAPQAWQTDAQGRRQPVACRYVLRKNVVSFALGRYDRRRPLTIDPVVVFSTYSGSSATNWGFTATYDQQGNLYSGGIAFGFGFPVTPGAFQTTFGGEADMALIKYNVSQNGPGARVWATLIGGNDWDFPHSLVVNNQGELLVLGSSASRNYPVTATAAQRLFGGGSYADPFGIGGTFGGAYEVPNGTDIVVSRLSATGSALLGSTFLGGSSSDGLVPLSPFSTLPQLPHNYGDPFRGDIVVDAQDNVYIASSTTSANFPGRNSFGNLYNGGSSDGLVCKLTPDLSAVLWAGLLGGSGADAAYSIQLEPGTGDVYVAGGTLSADFPVTGGAYQATRSGDVDGFVVRILQSGSRITRSTYLGTSAYDQAYFLQLGTDGGVYVLGQTMGNYPVTPGLYNTPNGTQFIHKLDANLSATQLAMVFGSGVRTVNITPTAFLVDRCDRVYVCGWGGDDNLAGSFNTKPYLSQNGTTFGLPTTPGAVQTNTDGDDFYLAQFTAGLTGLGYGTFYGNTAPNSEGDHVDGGTSRFDPRGIVYQSVCSCFSGTGFPMPAGANSFSTTNGDPFGCNNAAFVFNFQPGIAAAGADQTVCATAAPFPLVGSPGGGIWSGPAVSGSVATGFTFTPSPALTGVQTLTYTVVSTGLCTTTANRRVTVTPGLTASFTALPPLLCSDATTPPPPVQLQASPAGGSFSGPGVSGSVFTPAAAGNGTHTLSYTYSNGGCSITVPQAVQVLLVTSRPNQTVCANAAPIPLTGSPAGGSWAGPGVSGSVATGFVFTPAQAPAGPSQLTYSVTATGTGGTTCTASSSATINVQAVPSLSLTPLPPLCVAAGPQPLVGSPAGGIWTGPGVSGNPTAGFFFSPAIGPGSYQLTYTLGAAVCPATGVLPVTVAPTQSVSVPADTTLCPGSTQPFRLRASPAGGSWAGPGVSGSVAAGFVFTLPANFAGTASLVYSVAGTCPGTATRRVAVAAVPQLQPTWMPVACAEDRQAPLTVRFSTPTAAGELSWDFGDGSAPAQGFEVSHTYAAAGRYTPQATLRYLNGQCQTQARLTPVEVVDQRIPNVFTPGTDDQLNSSFRLPPGCAPRIQLFSRWGQRVFEAPAYQNDWRAEGQPAGLYYYLLEYPDGRRIRGWVEVIK</sequence>
<feature type="chain" id="PRO_5047163594" description="PKD domain-containing protein" evidence="1">
    <location>
        <begin position="27"/>
        <end position="1336"/>
    </location>
</feature>
<dbReference type="RefSeq" id="WP_345234129.1">
    <property type="nucleotide sequence ID" value="NZ_BAABGZ010000012.1"/>
</dbReference>
<dbReference type="InterPro" id="IPR052918">
    <property type="entry name" value="Motility_Chemotaxis_Reg"/>
</dbReference>
<dbReference type="PANTHER" id="PTHR35580">
    <property type="entry name" value="CELL SURFACE GLYCOPROTEIN (S-LAYER PROTEIN)-LIKE PROTEIN"/>
    <property type="match status" value="1"/>
</dbReference>
<feature type="signal peptide" evidence="1">
    <location>
        <begin position="1"/>
        <end position="26"/>
    </location>
</feature>
<proteinExistence type="predicted"/>
<evidence type="ECO:0000313" key="3">
    <source>
        <dbReference type="EMBL" id="GAA4350553.1"/>
    </source>
</evidence>
<evidence type="ECO:0000313" key="4">
    <source>
        <dbReference type="Proteomes" id="UP001501153"/>
    </source>
</evidence>